<keyword evidence="1" id="KW-1185">Reference proteome</keyword>
<sequence length="751" mass="87085">MEHLDKTERDLVELSDQVATLGEYLAWEQRCEKFIEQLEEDCRSKRPRLSDGSQTVGNRSSLVARIARLDGAKTLLQRRFVHIGGGGGEHAAGSSSSSSGNENAERLVWREIDAAFEWRVLTGAVININYIEPRKFLKDAEVIVLDRVQNIMQTHASVKINTVFNGEFVTGDKRGNKSFSTSNFELFRSFERSDLREWYKLHVIEPTLAKLEDFQERDSGWALSRILNLTVNVNKYNPLRAGCYINLPEKIKLKKTVINVHSMDNACFAWSVVAALYPVKVNNNRESSYPDYKNILNLQDIKFPMTLKQIKNFEKHNTISINVYTIEGEETPTVLPIRLTDLRREKHVNLLYVQDPRDEVGHFAWIKNLSRLVSSQLSMHRGRKYFCDRCLHYFHSSEKLEAHGVDCREINNCAIRLPSEDDKWLSFKNHSRKERLPYVVYADLECTLEKTDADPTMSTFKSQHHRVFSIGYYVRCSYDDSLSAYRFRRDKDCIAWFAEELRRLAHDVKNILSDNIPMVDFTRDEYAVANNRYMQSYDTSKPSSYLMYFDVNNLYGWAMCQPLPYADFRWVEDVSNFEFSAIALDSPTGYILEVDLEYPQNKHDAHADLPFCPTRDKPPSKRQDKLLATLYDKKRYVIHYECEDVYMNMKRDIAKFDTSDYAINNAYGIPLANKKIPGLMKDENNGAIMTEFVGLRAKMYALRVDGKKDCKKAKGVKSNVVARSITFDDYTRCLRDEIEMMRRQACISNVL</sequence>
<dbReference type="PANTHER" id="PTHR31511">
    <property type="entry name" value="PROTEIN CBG23764"/>
    <property type="match status" value="1"/>
</dbReference>
<gene>
    <name evidence="2" type="primary">LOC112468839</name>
</gene>
<dbReference type="PANTHER" id="PTHR31511:SF12">
    <property type="entry name" value="RHO TERMINATION FACTOR N-TERMINAL DOMAIN-CONTAINING PROTEIN"/>
    <property type="match status" value="1"/>
</dbReference>
<accession>A0A6J1RG68</accession>
<dbReference type="Proteomes" id="UP000504618">
    <property type="component" value="Unplaced"/>
</dbReference>
<dbReference type="SUPFAM" id="SSF56672">
    <property type="entry name" value="DNA/RNA polymerases"/>
    <property type="match status" value="1"/>
</dbReference>
<dbReference type="AlphaFoldDB" id="A0A6J1RG68"/>
<evidence type="ECO:0000313" key="1">
    <source>
        <dbReference type="Proteomes" id="UP000504618"/>
    </source>
</evidence>
<dbReference type="OrthoDB" id="7694315at2759"/>
<evidence type="ECO:0000313" key="2">
    <source>
        <dbReference type="RefSeq" id="XP_024893969.1"/>
    </source>
</evidence>
<name>A0A6J1RG68_9HYME</name>
<organism evidence="1 2">
    <name type="scientific">Temnothorax curvispinosus</name>
    <dbReference type="NCBI Taxonomy" id="300111"/>
    <lineage>
        <taxon>Eukaryota</taxon>
        <taxon>Metazoa</taxon>
        <taxon>Ecdysozoa</taxon>
        <taxon>Arthropoda</taxon>
        <taxon>Hexapoda</taxon>
        <taxon>Insecta</taxon>
        <taxon>Pterygota</taxon>
        <taxon>Neoptera</taxon>
        <taxon>Endopterygota</taxon>
        <taxon>Hymenoptera</taxon>
        <taxon>Apocrita</taxon>
        <taxon>Aculeata</taxon>
        <taxon>Formicoidea</taxon>
        <taxon>Formicidae</taxon>
        <taxon>Myrmicinae</taxon>
        <taxon>Temnothorax</taxon>
    </lineage>
</organism>
<proteinExistence type="predicted"/>
<reference evidence="2" key="1">
    <citation type="submission" date="2025-08" db="UniProtKB">
        <authorList>
            <consortium name="RefSeq"/>
        </authorList>
    </citation>
    <scope>IDENTIFICATION</scope>
    <source>
        <tissue evidence="2">Whole body</tissue>
    </source>
</reference>
<protein>
    <submittedName>
        <fullName evidence="2">Uncharacterized protein LOC112468839</fullName>
    </submittedName>
</protein>
<dbReference type="GO" id="GO:0071897">
    <property type="term" value="P:DNA biosynthetic process"/>
    <property type="evidence" value="ECO:0007669"/>
    <property type="project" value="UniProtKB-ARBA"/>
</dbReference>
<dbReference type="RefSeq" id="XP_024893969.1">
    <property type="nucleotide sequence ID" value="XM_025038201.1"/>
</dbReference>
<dbReference type="GeneID" id="112468839"/>
<dbReference type="InterPro" id="IPR043502">
    <property type="entry name" value="DNA/RNA_pol_sf"/>
</dbReference>